<dbReference type="PROSITE" id="PS51257">
    <property type="entry name" value="PROKAR_LIPOPROTEIN"/>
    <property type="match status" value="1"/>
</dbReference>
<dbReference type="RefSeq" id="WP_169346528.1">
    <property type="nucleotide sequence ID" value="NZ_JABBJJ010000092.1"/>
</dbReference>
<name>A0A848LFC4_9BACT</name>
<feature type="compositionally biased region" description="Polar residues" evidence="1">
    <location>
        <begin position="119"/>
        <end position="131"/>
    </location>
</feature>
<sequence length="438" mass="45872">MRRFSLTAVVVAILVTSCGETKDERPDAGTSSDAGTHADAGVAADGGSSSDGGSSVEDGGTQPSDDAGVCVARPENSPAACTDGCSNDGDSWADCNDRDCCGVVSCPLDTECGRRATDGGTSDAGTNSTTFPELDDPSRPSAVYECQGEPLTAEQFLAFVPQGYGSLKLVNGRNWNGTLSALLTRRTTRRCNSVTGCTEWSWLANDVQPDYQVSLGLRSEGRLELRHEDDAGTLLKALSLTVTDGQLILKSVASRPFRMRMTLQSDGDACVSFASTVSRTNLGDGSVLEEFELARLSVKPATRAPGPVFEVDSATCTGTPIANSAIAAKFTPGQTRLSRSATELQASRRCHALTGCTGSEPMPVNGQSNALVVLGNGFAYELGVERVQITAGEARWTSGASVASVLVTDTCFGHVLETSGTDAFGSTWADLLWSRSEW</sequence>
<comment type="caution">
    <text evidence="2">The sequence shown here is derived from an EMBL/GenBank/DDBJ whole genome shotgun (WGS) entry which is preliminary data.</text>
</comment>
<dbReference type="AlphaFoldDB" id="A0A848LFC4"/>
<gene>
    <name evidence="2" type="ORF">HG543_20625</name>
</gene>
<dbReference type="EMBL" id="JABBJJ010000092">
    <property type="protein sequence ID" value="NMO17246.1"/>
    <property type="molecule type" value="Genomic_DNA"/>
</dbReference>
<reference evidence="2 3" key="1">
    <citation type="submission" date="2020-04" db="EMBL/GenBank/DDBJ databases">
        <title>Draft genome of Pyxidicoccus fallax type strain.</title>
        <authorList>
            <person name="Whitworth D.E."/>
        </authorList>
    </citation>
    <scope>NUCLEOTIDE SEQUENCE [LARGE SCALE GENOMIC DNA]</scope>
    <source>
        <strain evidence="2 3">DSM 14698</strain>
    </source>
</reference>
<proteinExistence type="predicted"/>
<keyword evidence="3" id="KW-1185">Reference proteome</keyword>
<feature type="region of interest" description="Disordered" evidence="1">
    <location>
        <begin position="116"/>
        <end position="140"/>
    </location>
</feature>
<accession>A0A848LFC4</accession>
<feature type="region of interest" description="Disordered" evidence="1">
    <location>
        <begin position="21"/>
        <end position="71"/>
    </location>
</feature>
<evidence type="ECO:0000313" key="2">
    <source>
        <dbReference type="EMBL" id="NMO17246.1"/>
    </source>
</evidence>
<evidence type="ECO:0000256" key="1">
    <source>
        <dbReference type="SAM" id="MobiDB-lite"/>
    </source>
</evidence>
<protein>
    <recommendedName>
        <fullName evidence="4">Lipoprotein</fullName>
    </recommendedName>
</protein>
<feature type="compositionally biased region" description="Low complexity" evidence="1">
    <location>
        <begin position="33"/>
        <end position="60"/>
    </location>
</feature>
<evidence type="ECO:0008006" key="4">
    <source>
        <dbReference type="Google" id="ProtNLM"/>
    </source>
</evidence>
<organism evidence="2 3">
    <name type="scientific">Pyxidicoccus fallax</name>
    <dbReference type="NCBI Taxonomy" id="394095"/>
    <lineage>
        <taxon>Bacteria</taxon>
        <taxon>Pseudomonadati</taxon>
        <taxon>Myxococcota</taxon>
        <taxon>Myxococcia</taxon>
        <taxon>Myxococcales</taxon>
        <taxon>Cystobacterineae</taxon>
        <taxon>Myxococcaceae</taxon>
        <taxon>Pyxidicoccus</taxon>
    </lineage>
</organism>
<dbReference type="Proteomes" id="UP000518300">
    <property type="component" value="Unassembled WGS sequence"/>
</dbReference>
<evidence type="ECO:0000313" key="3">
    <source>
        <dbReference type="Proteomes" id="UP000518300"/>
    </source>
</evidence>